<dbReference type="AlphaFoldDB" id="A0A9J6RET7"/>
<dbReference type="GO" id="GO:0003677">
    <property type="term" value="F:DNA binding"/>
    <property type="evidence" value="ECO:0007669"/>
    <property type="project" value="InterPro"/>
</dbReference>
<evidence type="ECO:0000313" key="3">
    <source>
        <dbReference type="Proteomes" id="UP001084197"/>
    </source>
</evidence>
<dbReference type="InterPro" id="IPR002686">
    <property type="entry name" value="Transposase_17"/>
</dbReference>
<gene>
    <name evidence="2" type="ORF">OWO01_11740</name>
</gene>
<keyword evidence="3" id="KW-1185">Reference proteome</keyword>
<proteinExistence type="predicted"/>
<dbReference type="GO" id="GO:0004803">
    <property type="term" value="F:transposase activity"/>
    <property type="evidence" value="ECO:0007669"/>
    <property type="project" value="InterPro"/>
</dbReference>
<reference evidence="2" key="1">
    <citation type="submission" date="2022-11" db="EMBL/GenBank/DDBJ databases">
        <title>WGS of Natronobacillus azotifigens 24KS-1, an anaerobic diazotrophic haloalkaliphile from soda-rich habitats.</title>
        <authorList>
            <person name="Sorokin D.Y."/>
            <person name="Merkel A.Y."/>
        </authorList>
    </citation>
    <scope>NUCLEOTIDE SEQUENCE</scope>
    <source>
        <strain evidence="2">24KS-1</strain>
    </source>
</reference>
<dbReference type="RefSeq" id="WP_268780697.1">
    <property type="nucleotide sequence ID" value="NZ_JAPRAT010000024.1"/>
</dbReference>
<dbReference type="EMBL" id="JAPRAT010000024">
    <property type="protein sequence ID" value="MCZ0703884.1"/>
    <property type="molecule type" value="Genomic_DNA"/>
</dbReference>
<feature type="non-terminal residue" evidence="2">
    <location>
        <position position="42"/>
    </location>
</feature>
<protein>
    <submittedName>
        <fullName evidence="2">Transposase</fullName>
    </submittedName>
</protein>
<evidence type="ECO:0000313" key="2">
    <source>
        <dbReference type="EMBL" id="MCZ0703884.1"/>
    </source>
</evidence>
<dbReference type="Proteomes" id="UP001084197">
    <property type="component" value="Unassembled WGS sequence"/>
</dbReference>
<dbReference type="SUPFAM" id="SSF143422">
    <property type="entry name" value="Transposase IS200-like"/>
    <property type="match status" value="1"/>
</dbReference>
<dbReference type="Gene3D" id="3.30.70.1290">
    <property type="entry name" value="Transposase IS200-like"/>
    <property type="match status" value="1"/>
</dbReference>
<dbReference type="GO" id="GO:0006313">
    <property type="term" value="P:DNA transposition"/>
    <property type="evidence" value="ECO:0007669"/>
    <property type="project" value="InterPro"/>
</dbReference>
<dbReference type="Pfam" id="PF01797">
    <property type="entry name" value="Y1_Tnp"/>
    <property type="match status" value="1"/>
</dbReference>
<sequence length="42" mass="5124">MGGYKKNSHAVYDIKYHVIWVTKYRYKVLHGQIAMRTRELIR</sequence>
<evidence type="ECO:0000259" key="1">
    <source>
        <dbReference type="Pfam" id="PF01797"/>
    </source>
</evidence>
<comment type="caution">
    <text evidence="2">The sequence shown here is derived from an EMBL/GenBank/DDBJ whole genome shotgun (WGS) entry which is preliminary data.</text>
</comment>
<organism evidence="2 3">
    <name type="scientific">Natronobacillus azotifigens</name>
    <dbReference type="NCBI Taxonomy" id="472978"/>
    <lineage>
        <taxon>Bacteria</taxon>
        <taxon>Bacillati</taxon>
        <taxon>Bacillota</taxon>
        <taxon>Bacilli</taxon>
        <taxon>Bacillales</taxon>
        <taxon>Bacillaceae</taxon>
        <taxon>Natronobacillus</taxon>
    </lineage>
</organism>
<feature type="domain" description="Transposase IS200-like" evidence="1">
    <location>
        <begin position="11"/>
        <end position="42"/>
    </location>
</feature>
<dbReference type="InterPro" id="IPR036515">
    <property type="entry name" value="Transposase_17_sf"/>
</dbReference>
<name>A0A9J6RET7_9BACI</name>
<accession>A0A9J6RET7</accession>